<dbReference type="EMBL" id="CP035037">
    <property type="protein sequence ID" value="QAB18818.1"/>
    <property type="molecule type" value="Genomic_DNA"/>
</dbReference>
<evidence type="ECO:0000256" key="2">
    <source>
        <dbReference type="ARBA" id="ARBA00023015"/>
    </source>
</evidence>
<keyword evidence="4" id="KW-0804">Transcription</keyword>
<dbReference type="Proteomes" id="UP000285768">
    <property type="component" value="Chromosome"/>
</dbReference>
<keyword evidence="3 5" id="KW-0238">DNA-binding</keyword>
<dbReference type="Gene3D" id="1.10.357.10">
    <property type="entry name" value="Tetracycline Repressor, domain 2"/>
    <property type="match status" value="1"/>
</dbReference>
<dbReference type="PROSITE" id="PS50977">
    <property type="entry name" value="HTH_TETR_2"/>
    <property type="match status" value="1"/>
</dbReference>
<keyword evidence="2" id="KW-0805">Transcription regulation</keyword>
<dbReference type="SUPFAM" id="SSF46689">
    <property type="entry name" value="Homeodomain-like"/>
    <property type="match status" value="1"/>
</dbReference>
<evidence type="ECO:0000256" key="4">
    <source>
        <dbReference type="ARBA" id="ARBA00023163"/>
    </source>
</evidence>
<reference evidence="7 8" key="1">
    <citation type="submission" date="2019-01" db="EMBL/GenBank/DDBJ databases">
        <title>Leucobacter muris sp. nov. isolated from the nose of a laboratory mouse.</title>
        <authorList>
            <person name="Benga L."/>
            <person name="Sproeer C."/>
            <person name="Schumann P."/>
            <person name="Verbarg S."/>
            <person name="Bunk B."/>
            <person name="Engelhardt E."/>
            <person name="Benten P.M."/>
            <person name="Sager M."/>
        </authorList>
    </citation>
    <scope>NUCLEOTIDE SEQUENCE [LARGE SCALE GENOMIC DNA]</scope>
    <source>
        <strain evidence="7 8">DSM 101948</strain>
    </source>
</reference>
<accession>A0ABX5QI89</accession>
<dbReference type="InterPro" id="IPR009057">
    <property type="entry name" value="Homeodomain-like_sf"/>
</dbReference>
<evidence type="ECO:0000313" key="8">
    <source>
        <dbReference type="Proteomes" id="UP000285768"/>
    </source>
</evidence>
<name>A0ABX5QI89_9MICO</name>
<keyword evidence="1" id="KW-0678">Repressor</keyword>
<proteinExistence type="predicted"/>
<dbReference type="SUPFAM" id="SSF48498">
    <property type="entry name" value="Tetracyclin repressor-like, C-terminal domain"/>
    <property type="match status" value="1"/>
</dbReference>
<feature type="domain" description="HTH tetR-type" evidence="6">
    <location>
        <begin position="18"/>
        <end position="78"/>
    </location>
</feature>
<keyword evidence="8" id="KW-1185">Reference proteome</keyword>
<dbReference type="Pfam" id="PF13977">
    <property type="entry name" value="TetR_C_6"/>
    <property type="match status" value="1"/>
</dbReference>
<dbReference type="InterPro" id="IPR036271">
    <property type="entry name" value="Tet_transcr_reg_TetR-rel_C_sf"/>
</dbReference>
<feature type="DNA-binding region" description="H-T-H motif" evidence="5">
    <location>
        <begin position="41"/>
        <end position="60"/>
    </location>
</feature>
<evidence type="ECO:0000313" key="7">
    <source>
        <dbReference type="EMBL" id="QAB18818.1"/>
    </source>
</evidence>
<organism evidence="7 8">
    <name type="scientific">Leucobacter muris</name>
    <dbReference type="NCBI Taxonomy" id="1935379"/>
    <lineage>
        <taxon>Bacteria</taxon>
        <taxon>Bacillati</taxon>
        <taxon>Actinomycetota</taxon>
        <taxon>Actinomycetes</taxon>
        <taxon>Micrococcales</taxon>
        <taxon>Microbacteriaceae</taxon>
        <taxon>Leucobacter</taxon>
    </lineage>
</organism>
<sequence length="246" mass="26833">MTIAMEHTAPAGELDLATRRRAEILTGAIRVIARDGVVAAKLKDIARESGVSLGLIQHYFDTRENLVDATFAAMMRVVSHESAKRVSSDDDPLRFIFGMNRLHVLGTVGFPERWGFWSELWAASGRSDHLREVATQVYQLWARPLEAALHRLADAGRLPQGADPGHIAAGMLALMDGLSIRTLAEPDVFTPDFMLQILNEWATTQLGVTPEEAARHIESLAAEGDATRPRALTPEVVAAALLEHGA</sequence>
<evidence type="ECO:0000256" key="3">
    <source>
        <dbReference type="ARBA" id="ARBA00023125"/>
    </source>
</evidence>
<evidence type="ECO:0000256" key="1">
    <source>
        <dbReference type="ARBA" id="ARBA00022491"/>
    </source>
</evidence>
<gene>
    <name evidence="7" type="ORF">Leucomu_13655</name>
</gene>
<dbReference type="Pfam" id="PF00440">
    <property type="entry name" value="TetR_N"/>
    <property type="match status" value="1"/>
</dbReference>
<evidence type="ECO:0000256" key="5">
    <source>
        <dbReference type="PROSITE-ProRule" id="PRU00335"/>
    </source>
</evidence>
<dbReference type="InterPro" id="IPR039538">
    <property type="entry name" value="BetI_C"/>
</dbReference>
<dbReference type="PANTHER" id="PTHR47506">
    <property type="entry name" value="TRANSCRIPTIONAL REGULATORY PROTEIN"/>
    <property type="match status" value="1"/>
</dbReference>
<evidence type="ECO:0000259" key="6">
    <source>
        <dbReference type="PROSITE" id="PS50977"/>
    </source>
</evidence>
<dbReference type="InterPro" id="IPR001647">
    <property type="entry name" value="HTH_TetR"/>
</dbReference>
<dbReference type="PANTHER" id="PTHR47506:SF6">
    <property type="entry name" value="HTH-TYPE TRANSCRIPTIONAL REPRESSOR NEMR"/>
    <property type="match status" value="1"/>
</dbReference>
<protein>
    <submittedName>
        <fullName evidence="7">TetR family transcriptional regulator</fullName>
    </submittedName>
</protein>
<dbReference type="RefSeq" id="WP_128387555.1">
    <property type="nucleotide sequence ID" value="NZ_CP035037.1"/>
</dbReference>